<proteinExistence type="predicted"/>
<keyword evidence="2" id="KW-1133">Transmembrane helix</keyword>
<evidence type="ECO:0000313" key="4">
    <source>
        <dbReference type="Proteomes" id="UP001055712"/>
    </source>
</evidence>
<keyword evidence="4" id="KW-1185">Reference proteome</keyword>
<organism evidence="3 4">
    <name type="scientific">Chlorella vulgaris</name>
    <name type="common">Green alga</name>
    <dbReference type="NCBI Taxonomy" id="3077"/>
    <lineage>
        <taxon>Eukaryota</taxon>
        <taxon>Viridiplantae</taxon>
        <taxon>Chlorophyta</taxon>
        <taxon>core chlorophytes</taxon>
        <taxon>Trebouxiophyceae</taxon>
        <taxon>Chlorellales</taxon>
        <taxon>Chlorellaceae</taxon>
        <taxon>Chlorella clade</taxon>
        <taxon>Chlorella</taxon>
    </lineage>
</organism>
<comment type="caution">
    <text evidence="3">The sequence shown here is derived from an EMBL/GenBank/DDBJ whole genome shotgun (WGS) entry which is preliminary data.</text>
</comment>
<evidence type="ECO:0000313" key="3">
    <source>
        <dbReference type="EMBL" id="KAI3436805.1"/>
    </source>
</evidence>
<sequence>MSRCSRPPVAGLCAKRPPVALRPQHHAGLHARQQQQQQQAPAGFQGRWRGGRVQADAADSDRPPADEVPAAGKAEEPLPPVSTEKEQAQAQQQRPKLWKEMLLSSVRLVRSTLWPLLLTHATADTAVFLLHRISHRATNEAAVALLMGGALTPANIGNMWWLSVDPQLANFQTGYQPLTFVFFLLTFPLVVAVKSWAVLGTVLLCRQAWQPDAAQQQPADTPPPLWRQPLRGIRHGIAVLRSLSPQVSALWRRLFVVELLVASAVVPLTFASLAVVTIPFTLPIILDLQGAASAAVVEGVSGMAAVQRSQQLLRSVRWQLAVPFVGLLAARRLLEAAKTTLINAMPPRFYQELVEIPLVVLVGGTLLSVLLNRLADVLPFVAYAKAAEVEASSGGVVSGSSGAAEAGGGTVGAADSPA</sequence>
<feature type="compositionally biased region" description="Low complexity" evidence="1">
    <location>
        <begin position="394"/>
        <end position="404"/>
    </location>
</feature>
<feature type="transmembrane region" description="Helical" evidence="2">
    <location>
        <begin position="354"/>
        <end position="375"/>
    </location>
</feature>
<reference evidence="3" key="2">
    <citation type="submission" date="2020-11" db="EMBL/GenBank/DDBJ databases">
        <authorList>
            <person name="Cecchin M."/>
            <person name="Marcolungo L."/>
            <person name="Rossato M."/>
            <person name="Girolomoni L."/>
            <person name="Cosentino E."/>
            <person name="Cuine S."/>
            <person name="Li-Beisson Y."/>
            <person name="Delledonne M."/>
            <person name="Ballottari M."/>
        </authorList>
    </citation>
    <scope>NUCLEOTIDE SEQUENCE</scope>
    <source>
        <strain evidence="3">211/11P</strain>
        <tissue evidence="3">Whole cell</tissue>
    </source>
</reference>
<feature type="transmembrane region" description="Helical" evidence="2">
    <location>
        <begin position="254"/>
        <end position="278"/>
    </location>
</feature>
<feature type="region of interest" description="Disordered" evidence="1">
    <location>
        <begin position="394"/>
        <end position="418"/>
    </location>
</feature>
<feature type="region of interest" description="Disordered" evidence="1">
    <location>
        <begin position="1"/>
        <end position="93"/>
    </location>
</feature>
<name>A0A9D4TXQ0_CHLVU</name>
<feature type="transmembrane region" description="Helical" evidence="2">
    <location>
        <begin position="181"/>
        <end position="205"/>
    </location>
</feature>
<evidence type="ECO:0000256" key="1">
    <source>
        <dbReference type="SAM" id="MobiDB-lite"/>
    </source>
</evidence>
<dbReference type="OrthoDB" id="507186at2759"/>
<gene>
    <name evidence="3" type="ORF">D9Q98_006215</name>
</gene>
<dbReference type="Proteomes" id="UP001055712">
    <property type="component" value="Unassembled WGS sequence"/>
</dbReference>
<feature type="compositionally biased region" description="Low complexity" evidence="1">
    <location>
        <begin position="30"/>
        <end position="46"/>
    </location>
</feature>
<feature type="transmembrane region" description="Helical" evidence="2">
    <location>
        <begin position="142"/>
        <end position="161"/>
    </location>
</feature>
<protein>
    <submittedName>
        <fullName evidence="3">Uncharacterized protein</fullName>
    </submittedName>
</protein>
<dbReference type="EMBL" id="SIDB01000002">
    <property type="protein sequence ID" value="KAI3436805.1"/>
    <property type="molecule type" value="Genomic_DNA"/>
</dbReference>
<dbReference type="AlphaFoldDB" id="A0A9D4TXQ0"/>
<keyword evidence="2" id="KW-0472">Membrane</keyword>
<evidence type="ECO:0000256" key="2">
    <source>
        <dbReference type="SAM" id="Phobius"/>
    </source>
</evidence>
<reference evidence="3" key="1">
    <citation type="journal article" date="2019" name="Plant J.">
        <title>Chlorella vulgaris genome assembly and annotation reveals the molecular basis for metabolic acclimation to high light conditions.</title>
        <authorList>
            <person name="Cecchin M."/>
            <person name="Marcolungo L."/>
            <person name="Rossato M."/>
            <person name="Girolomoni L."/>
            <person name="Cosentino E."/>
            <person name="Cuine S."/>
            <person name="Li-Beisson Y."/>
            <person name="Delledonne M."/>
            <person name="Ballottari M."/>
        </authorList>
    </citation>
    <scope>NUCLEOTIDE SEQUENCE</scope>
    <source>
        <strain evidence="3">211/11P</strain>
    </source>
</reference>
<keyword evidence="2" id="KW-0812">Transmembrane</keyword>
<accession>A0A9D4TXQ0</accession>